<gene>
    <name evidence="1" type="ORF">PIB30_032836</name>
</gene>
<evidence type="ECO:0000313" key="1">
    <source>
        <dbReference type="EMBL" id="MED6219112.1"/>
    </source>
</evidence>
<sequence>MHGVGDVAGHVQALVACPPSFHAPPSSLFSSINWEAMEGASEFPEIRSDAGWNPDTEFRIGLKWQTKEQLNRALRDYSIRRHQTFKVVQSDPQRPRYVRIGLEVAKKCKRSNNETMRKGAIFIGLEQTWTLWKGKFNTYNSRVEHFDWF</sequence>
<accession>A0ABU6ZB19</accession>
<organism evidence="1 2">
    <name type="scientific">Stylosanthes scabra</name>
    <dbReference type="NCBI Taxonomy" id="79078"/>
    <lineage>
        <taxon>Eukaryota</taxon>
        <taxon>Viridiplantae</taxon>
        <taxon>Streptophyta</taxon>
        <taxon>Embryophyta</taxon>
        <taxon>Tracheophyta</taxon>
        <taxon>Spermatophyta</taxon>
        <taxon>Magnoliopsida</taxon>
        <taxon>eudicotyledons</taxon>
        <taxon>Gunneridae</taxon>
        <taxon>Pentapetalae</taxon>
        <taxon>rosids</taxon>
        <taxon>fabids</taxon>
        <taxon>Fabales</taxon>
        <taxon>Fabaceae</taxon>
        <taxon>Papilionoideae</taxon>
        <taxon>50 kb inversion clade</taxon>
        <taxon>dalbergioids sensu lato</taxon>
        <taxon>Dalbergieae</taxon>
        <taxon>Pterocarpus clade</taxon>
        <taxon>Stylosanthes</taxon>
    </lineage>
</organism>
<reference evidence="1 2" key="1">
    <citation type="journal article" date="2023" name="Plants (Basel)">
        <title>Bridging the Gap: Combining Genomics and Transcriptomics Approaches to Understand Stylosanthes scabra, an Orphan Legume from the Brazilian Caatinga.</title>
        <authorList>
            <person name="Ferreira-Neto J.R.C."/>
            <person name="da Silva M.D."/>
            <person name="Binneck E."/>
            <person name="de Melo N.F."/>
            <person name="da Silva R.H."/>
            <person name="de Melo A.L.T.M."/>
            <person name="Pandolfi V."/>
            <person name="Bustamante F.O."/>
            <person name="Brasileiro-Vidal A.C."/>
            <person name="Benko-Iseppon A.M."/>
        </authorList>
    </citation>
    <scope>NUCLEOTIDE SEQUENCE [LARGE SCALE GENOMIC DNA]</scope>
    <source>
        <tissue evidence="1">Leaves</tissue>
    </source>
</reference>
<evidence type="ECO:0000313" key="2">
    <source>
        <dbReference type="Proteomes" id="UP001341840"/>
    </source>
</evidence>
<dbReference type="Proteomes" id="UP001341840">
    <property type="component" value="Unassembled WGS sequence"/>
</dbReference>
<dbReference type="EMBL" id="JASCZI010272006">
    <property type="protein sequence ID" value="MED6219112.1"/>
    <property type="molecule type" value="Genomic_DNA"/>
</dbReference>
<protein>
    <submittedName>
        <fullName evidence="1">Uncharacterized protein</fullName>
    </submittedName>
</protein>
<comment type="caution">
    <text evidence="1">The sequence shown here is derived from an EMBL/GenBank/DDBJ whole genome shotgun (WGS) entry which is preliminary data.</text>
</comment>
<keyword evidence="2" id="KW-1185">Reference proteome</keyword>
<proteinExistence type="predicted"/>
<name>A0ABU6ZB19_9FABA</name>